<proteinExistence type="predicted"/>
<dbReference type="InterPro" id="IPR018062">
    <property type="entry name" value="HTH_AraC-typ_CS"/>
</dbReference>
<dbReference type="InterPro" id="IPR002491">
    <property type="entry name" value="ABC_transptr_periplasmic_BD"/>
</dbReference>
<dbReference type="Gene3D" id="3.40.50.1980">
    <property type="entry name" value="Nitrogenase molybdenum iron protein domain"/>
    <property type="match status" value="2"/>
</dbReference>
<dbReference type="PROSITE" id="PS00041">
    <property type="entry name" value="HTH_ARAC_FAMILY_1"/>
    <property type="match status" value="1"/>
</dbReference>
<feature type="domain" description="HTH araC/xylS-type" evidence="4">
    <location>
        <begin position="182"/>
        <end position="280"/>
    </location>
</feature>
<dbReference type="RefSeq" id="WP_310765488.1">
    <property type="nucleotide sequence ID" value="NZ_CP134050.1"/>
</dbReference>
<keyword evidence="7" id="KW-1185">Reference proteome</keyword>
<sequence>MERREHVHPFLRDTLLEIKQTGKHFYPHGTPGTKEAVHTHTLLYGTKGKGEVIIDGSSAKFARKSLLLLPPQTSLQVVPSSLQGLEMYALSFELYRLAAAEDHRRVYELDLSFPLRGLVEKTGSRTQYLLRQLANEVLSSKGSRSRYLLDPLYELLELLLEENPDEESPALPVLEAPERWLPLTVQYMQEHFDRDISVEKLGELAGMHPAYFSHLFKQKMGKTPHEFLTHLRMNKAKEMLLVSDRKIKEVARAVGYIDEFYFSRRFKTASGYAPTTYSKQPHVKTISLSFPYTEHLLTLGVIPCAAQTHEYLPAAVKSLMLPFHATDPWEISRQTFLKIAPDLIICKDNVSRMARENLSDIAPIVTVPWASLDVLEHLHRIAGIVNRQQAAQVWIDQYEKKAEQARRLVTQRIGANRSAAICVLRETGWRLYGMRNIGHVFYRSLQMSPPDRLSAEMQRRSDGTMPTWVAISIDELGQFEADYLFMVVPSREEAKRQWELLQRNEAWLCHPAVAQGRCRFLEWDQWKVYAPYSLERQLDMAVDLLTSPVSSVSL</sequence>
<keyword evidence="1" id="KW-0805">Transcription regulation</keyword>
<dbReference type="InterPro" id="IPR037923">
    <property type="entry name" value="HTH-like"/>
</dbReference>
<dbReference type="PANTHER" id="PTHR43280:SF28">
    <property type="entry name" value="HTH-TYPE TRANSCRIPTIONAL ACTIVATOR RHAS"/>
    <property type="match status" value="1"/>
</dbReference>
<dbReference type="EMBL" id="CP134050">
    <property type="protein sequence ID" value="WNC13851.1"/>
    <property type="molecule type" value="Genomic_DNA"/>
</dbReference>
<protein>
    <submittedName>
        <fullName evidence="6">AraC family transcriptional regulator</fullName>
    </submittedName>
</protein>
<evidence type="ECO:0000256" key="3">
    <source>
        <dbReference type="ARBA" id="ARBA00023163"/>
    </source>
</evidence>
<dbReference type="PROSITE" id="PS01124">
    <property type="entry name" value="HTH_ARAC_FAMILY_2"/>
    <property type="match status" value="1"/>
</dbReference>
<name>A0ABY9T3P5_BREBE</name>
<evidence type="ECO:0000313" key="6">
    <source>
        <dbReference type="EMBL" id="WNC13851.1"/>
    </source>
</evidence>
<keyword evidence="2" id="KW-0238">DNA-binding</keyword>
<gene>
    <name evidence="6" type="ORF">RGB73_24710</name>
</gene>
<dbReference type="SMART" id="SM00342">
    <property type="entry name" value="HTH_ARAC"/>
    <property type="match status" value="1"/>
</dbReference>
<dbReference type="PROSITE" id="PS50983">
    <property type="entry name" value="FE_B12_PBP"/>
    <property type="match status" value="1"/>
</dbReference>
<dbReference type="Proteomes" id="UP001256827">
    <property type="component" value="Chromosome"/>
</dbReference>
<accession>A0ABY9T3P5</accession>
<dbReference type="Pfam" id="PF12833">
    <property type="entry name" value="HTH_18"/>
    <property type="match status" value="1"/>
</dbReference>
<feature type="domain" description="Fe/B12 periplasmic-binding" evidence="5">
    <location>
        <begin position="284"/>
        <end position="549"/>
    </location>
</feature>
<evidence type="ECO:0000313" key="7">
    <source>
        <dbReference type="Proteomes" id="UP001256827"/>
    </source>
</evidence>
<evidence type="ECO:0000256" key="1">
    <source>
        <dbReference type="ARBA" id="ARBA00023015"/>
    </source>
</evidence>
<dbReference type="SUPFAM" id="SSF51215">
    <property type="entry name" value="Regulatory protein AraC"/>
    <property type="match status" value="1"/>
</dbReference>
<dbReference type="PANTHER" id="PTHR43280">
    <property type="entry name" value="ARAC-FAMILY TRANSCRIPTIONAL REGULATOR"/>
    <property type="match status" value="1"/>
</dbReference>
<dbReference type="Gene3D" id="1.10.10.60">
    <property type="entry name" value="Homeodomain-like"/>
    <property type="match status" value="2"/>
</dbReference>
<dbReference type="Pfam" id="PF01497">
    <property type="entry name" value="Peripla_BP_2"/>
    <property type="match status" value="1"/>
</dbReference>
<dbReference type="InterPro" id="IPR009057">
    <property type="entry name" value="Homeodomain-like_sf"/>
</dbReference>
<dbReference type="SUPFAM" id="SSF53807">
    <property type="entry name" value="Helical backbone' metal receptor"/>
    <property type="match status" value="1"/>
</dbReference>
<dbReference type="InterPro" id="IPR018060">
    <property type="entry name" value="HTH_AraC"/>
</dbReference>
<reference evidence="6 7" key="1">
    <citation type="submission" date="2023-09" db="EMBL/GenBank/DDBJ databases">
        <title>Complete Genome and Methylome dissection of Bacillus brevis NEB573 original source of BbsI restriction endonuclease.</title>
        <authorList>
            <person name="Fomenkov A."/>
            <person name="Roberts R.D."/>
        </authorList>
    </citation>
    <scope>NUCLEOTIDE SEQUENCE [LARGE SCALE GENOMIC DNA]</scope>
    <source>
        <strain evidence="6 7">NEB573</strain>
    </source>
</reference>
<organism evidence="6 7">
    <name type="scientific">Brevibacillus brevis</name>
    <name type="common">Bacillus brevis</name>
    <dbReference type="NCBI Taxonomy" id="1393"/>
    <lineage>
        <taxon>Bacteria</taxon>
        <taxon>Bacillati</taxon>
        <taxon>Bacillota</taxon>
        <taxon>Bacilli</taxon>
        <taxon>Bacillales</taxon>
        <taxon>Paenibacillaceae</taxon>
        <taxon>Brevibacillus</taxon>
    </lineage>
</organism>
<evidence type="ECO:0000259" key="4">
    <source>
        <dbReference type="PROSITE" id="PS01124"/>
    </source>
</evidence>
<evidence type="ECO:0000256" key="2">
    <source>
        <dbReference type="ARBA" id="ARBA00023125"/>
    </source>
</evidence>
<evidence type="ECO:0000259" key="5">
    <source>
        <dbReference type="PROSITE" id="PS50983"/>
    </source>
</evidence>
<dbReference type="SUPFAM" id="SSF46689">
    <property type="entry name" value="Homeodomain-like"/>
    <property type="match status" value="2"/>
</dbReference>
<keyword evidence="3" id="KW-0804">Transcription</keyword>